<dbReference type="STRING" id="1601833.SAMN05518684_10551"/>
<dbReference type="InterPro" id="IPR053712">
    <property type="entry name" value="Bac_CellDiv_Activator"/>
</dbReference>
<evidence type="ECO:0000256" key="5">
    <source>
        <dbReference type="ARBA" id="ARBA00023210"/>
    </source>
</evidence>
<name>A0A1H9T0G0_9BACI</name>
<evidence type="ECO:0000256" key="2">
    <source>
        <dbReference type="ARBA" id="ARBA00015195"/>
    </source>
</evidence>
<dbReference type="InterPro" id="IPR036192">
    <property type="entry name" value="Cell_div_ZapA-like_sf"/>
</dbReference>
<keyword evidence="11" id="KW-1185">Reference proteome</keyword>
<dbReference type="GO" id="GO:0043093">
    <property type="term" value="P:FtsZ-dependent cytokinesis"/>
    <property type="evidence" value="ECO:0007669"/>
    <property type="project" value="TreeGrafter"/>
</dbReference>
<dbReference type="Pfam" id="PF05164">
    <property type="entry name" value="ZapA"/>
    <property type="match status" value="1"/>
</dbReference>
<evidence type="ECO:0000256" key="1">
    <source>
        <dbReference type="ARBA" id="ARBA00004496"/>
    </source>
</evidence>
<dbReference type="PANTHER" id="PTHR34981:SF1">
    <property type="entry name" value="CELL DIVISION PROTEIN ZAPA"/>
    <property type="match status" value="1"/>
</dbReference>
<dbReference type="NCBIfam" id="NF010724">
    <property type="entry name" value="PRK14126.1"/>
    <property type="match status" value="1"/>
</dbReference>
<dbReference type="GO" id="GO:0000921">
    <property type="term" value="P:septin ring assembly"/>
    <property type="evidence" value="ECO:0007669"/>
    <property type="project" value="TreeGrafter"/>
</dbReference>
<evidence type="ECO:0000256" key="9">
    <source>
        <dbReference type="ARBA" id="ARBA00033158"/>
    </source>
</evidence>
<proteinExistence type="predicted"/>
<keyword evidence="4 10" id="KW-0132">Cell division</keyword>
<evidence type="ECO:0000256" key="8">
    <source>
        <dbReference type="ARBA" id="ARBA00026068"/>
    </source>
</evidence>
<dbReference type="SUPFAM" id="SSF102829">
    <property type="entry name" value="Cell division protein ZapA-like"/>
    <property type="match status" value="1"/>
</dbReference>
<protein>
    <recommendedName>
        <fullName evidence="2">Cell division protein ZapA</fullName>
    </recommendedName>
    <alternativeName>
        <fullName evidence="9">Z ring-associated protein ZapA</fullName>
    </alternativeName>
</protein>
<comment type="function">
    <text evidence="7">Activator of cell division through the inhibition of FtsZ GTPase activity, therefore promoting FtsZ assembly into bundles of protofilaments necessary for the formation of the division Z ring. It is recruited early at mid-cell but it is not essential for cell division.</text>
</comment>
<evidence type="ECO:0000256" key="3">
    <source>
        <dbReference type="ARBA" id="ARBA00022490"/>
    </source>
</evidence>
<dbReference type="GO" id="GO:0030428">
    <property type="term" value="C:cell septum"/>
    <property type="evidence" value="ECO:0007669"/>
    <property type="project" value="TreeGrafter"/>
</dbReference>
<keyword evidence="6" id="KW-0131">Cell cycle</keyword>
<dbReference type="GO" id="GO:0000917">
    <property type="term" value="P:division septum assembly"/>
    <property type="evidence" value="ECO:0007669"/>
    <property type="project" value="UniProtKB-KW"/>
</dbReference>
<dbReference type="RefSeq" id="WP_093049596.1">
    <property type="nucleotide sequence ID" value="NZ_FOGT01000005.1"/>
</dbReference>
<evidence type="ECO:0000313" key="11">
    <source>
        <dbReference type="Proteomes" id="UP000198571"/>
    </source>
</evidence>
<comment type="subcellular location">
    <subcellularLocation>
        <location evidence="1">Cytoplasm</location>
    </subcellularLocation>
</comment>
<evidence type="ECO:0000256" key="6">
    <source>
        <dbReference type="ARBA" id="ARBA00023306"/>
    </source>
</evidence>
<dbReference type="AlphaFoldDB" id="A0A1H9T0G0"/>
<dbReference type="GO" id="GO:0005829">
    <property type="term" value="C:cytosol"/>
    <property type="evidence" value="ECO:0007669"/>
    <property type="project" value="TreeGrafter"/>
</dbReference>
<comment type="subunit">
    <text evidence="8">Homodimer. Interacts with FtsZ.</text>
</comment>
<dbReference type="EMBL" id="FOGT01000005">
    <property type="protein sequence ID" value="SER90504.1"/>
    <property type="molecule type" value="Genomic_DNA"/>
</dbReference>
<gene>
    <name evidence="10" type="ORF">SAMN05518684_10551</name>
</gene>
<reference evidence="11" key="1">
    <citation type="submission" date="2016-10" db="EMBL/GenBank/DDBJ databases">
        <authorList>
            <person name="Varghese N."/>
            <person name="Submissions S."/>
        </authorList>
    </citation>
    <scope>NUCLEOTIDE SEQUENCE [LARGE SCALE GENOMIC DNA]</scope>
    <source>
        <strain evidence="11">S9</strain>
    </source>
</reference>
<evidence type="ECO:0000313" key="10">
    <source>
        <dbReference type="EMBL" id="SER90504.1"/>
    </source>
</evidence>
<evidence type="ECO:0000256" key="4">
    <source>
        <dbReference type="ARBA" id="ARBA00022618"/>
    </source>
</evidence>
<organism evidence="10 11">
    <name type="scientific">Salipaludibacillus aurantiacus</name>
    <dbReference type="NCBI Taxonomy" id="1601833"/>
    <lineage>
        <taxon>Bacteria</taxon>
        <taxon>Bacillati</taxon>
        <taxon>Bacillota</taxon>
        <taxon>Bacilli</taxon>
        <taxon>Bacillales</taxon>
        <taxon>Bacillaceae</taxon>
    </lineage>
</organism>
<dbReference type="InterPro" id="IPR007838">
    <property type="entry name" value="Cell_div_ZapA-like"/>
</dbReference>
<dbReference type="GO" id="GO:0032153">
    <property type="term" value="C:cell division site"/>
    <property type="evidence" value="ECO:0007669"/>
    <property type="project" value="TreeGrafter"/>
</dbReference>
<dbReference type="Proteomes" id="UP000198571">
    <property type="component" value="Unassembled WGS sequence"/>
</dbReference>
<keyword evidence="5" id="KW-0717">Septation</keyword>
<dbReference type="OrthoDB" id="9808604at2"/>
<dbReference type="Gene3D" id="6.10.250.790">
    <property type="match status" value="1"/>
</dbReference>
<evidence type="ECO:0000256" key="7">
    <source>
        <dbReference type="ARBA" id="ARBA00024910"/>
    </source>
</evidence>
<sequence length="85" mass="9658">MTNGGLLVGEEEKKRRTEVTIYNQQYTIVGEESSEQVRAIAELIDGKMKELKEHNPYLDSTKLAVLTAVNIGNDYLNVLKKMEEE</sequence>
<keyword evidence="3" id="KW-0963">Cytoplasm</keyword>
<accession>A0A1H9T0G0</accession>
<dbReference type="PANTHER" id="PTHR34981">
    <property type="entry name" value="CELL DIVISION PROTEIN ZAPA"/>
    <property type="match status" value="1"/>
</dbReference>